<reference evidence="7" key="2">
    <citation type="journal article" date="2021" name="PeerJ">
        <title>Extensive microbial diversity within the chicken gut microbiome revealed by metagenomics and culture.</title>
        <authorList>
            <person name="Gilroy R."/>
            <person name="Ravi A."/>
            <person name="Getino M."/>
            <person name="Pursley I."/>
            <person name="Horton D.L."/>
            <person name="Alikhan N.F."/>
            <person name="Baker D."/>
            <person name="Gharbi K."/>
            <person name="Hall N."/>
            <person name="Watson M."/>
            <person name="Adriaenssens E.M."/>
            <person name="Foster-Nyarko E."/>
            <person name="Jarju S."/>
            <person name="Secka A."/>
            <person name="Antonio M."/>
            <person name="Oren A."/>
            <person name="Chaudhuri R.R."/>
            <person name="La Ragione R."/>
            <person name="Hildebrand F."/>
            <person name="Pallen M.J."/>
        </authorList>
    </citation>
    <scope>NUCLEOTIDE SEQUENCE</scope>
    <source>
        <strain evidence="7">17213</strain>
    </source>
</reference>
<dbReference type="NCBIfam" id="TIGR00229">
    <property type="entry name" value="sensory_box"/>
    <property type="match status" value="1"/>
</dbReference>
<dbReference type="InterPro" id="IPR004089">
    <property type="entry name" value="MCPsignal_dom"/>
</dbReference>
<dbReference type="Pfam" id="PF00015">
    <property type="entry name" value="MCPsignal"/>
    <property type="match status" value="1"/>
</dbReference>
<dbReference type="GO" id="GO:0007165">
    <property type="term" value="P:signal transduction"/>
    <property type="evidence" value="ECO:0007669"/>
    <property type="project" value="UniProtKB-KW"/>
</dbReference>
<dbReference type="InterPro" id="IPR013655">
    <property type="entry name" value="PAS_fold_3"/>
</dbReference>
<dbReference type="Pfam" id="PF08447">
    <property type="entry name" value="PAS_3"/>
    <property type="match status" value="1"/>
</dbReference>
<dbReference type="SMART" id="SM00283">
    <property type="entry name" value="MA"/>
    <property type="match status" value="1"/>
</dbReference>
<proteinExistence type="predicted"/>
<evidence type="ECO:0000256" key="3">
    <source>
        <dbReference type="PROSITE-ProRule" id="PRU00284"/>
    </source>
</evidence>
<keyword evidence="4" id="KW-0472">Membrane</keyword>
<protein>
    <submittedName>
        <fullName evidence="7">Methyl-accepting chemotaxis protein</fullName>
    </submittedName>
</protein>
<dbReference type="SUPFAM" id="SSF55785">
    <property type="entry name" value="PYP-like sensor domain (PAS domain)"/>
    <property type="match status" value="1"/>
</dbReference>
<evidence type="ECO:0000256" key="4">
    <source>
        <dbReference type="SAM" id="Phobius"/>
    </source>
</evidence>
<dbReference type="PANTHER" id="PTHR32089:SF112">
    <property type="entry name" value="LYSOZYME-LIKE PROTEIN-RELATED"/>
    <property type="match status" value="1"/>
</dbReference>
<evidence type="ECO:0000259" key="5">
    <source>
        <dbReference type="PROSITE" id="PS50111"/>
    </source>
</evidence>
<dbReference type="CDD" id="cd11386">
    <property type="entry name" value="MCP_signal"/>
    <property type="match status" value="1"/>
</dbReference>
<keyword evidence="2 3" id="KW-0807">Transducer</keyword>
<dbReference type="EMBL" id="JADINH010000163">
    <property type="protein sequence ID" value="MBO8416243.1"/>
    <property type="molecule type" value="Genomic_DNA"/>
</dbReference>
<dbReference type="SUPFAM" id="SSF58104">
    <property type="entry name" value="Methyl-accepting chemotaxis protein (MCP) signaling domain"/>
    <property type="match status" value="1"/>
</dbReference>
<feature type="domain" description="Methyl-accepting transducer" evidence="5">
    <location>
        <begin position="246"/>
        <end position="486"/>
    </location>
</feature>
<dbReference type="PROSITE" id="PS50112">
    <property type="entry name" value="PAS"/>
    <property type="match status" value="1"/>
</dbReference>
<keyword evidence="4" id="KW-1133">Transmembrane helix</keyword>
<comment type="subcellular location">
    <subcellularLocation>
        <location evidence="1">Membrane</location>
    </subcellularLocation>
</comment>
<feature type="transmembrane region" description="Helical" evidence="4">
    <location>
        <begin position="170"/>
        <end position="190"/>
    </location>
</feature>
<feature type="transmembrane region" description="Helical" evidence="4">
    <location>
        <begin position="145"/>
        <end position="164"/>
    </location>
</feature>
<gene>
    <name evidence="7" type="ORF">IAB19_07695</name>
</gene>
<evidence type="ECO:0000256" key="2">
    <source>
        <dbReference type="ARBA" id="ARBA00023224"/>
    </source>
</evidence>
<dbReference type="GO" id="GO:0006935">
    <property type="term" value="P:chemotaxis"/>
    <property type="evidence" value="ECO:0007669"/>
    <property type="project" value="UniProtKB-ARBA"/>
</dbReference>
<comment type="caution">
    <text evidence="7">The sequence shown here is derived from an EMBL/GenBank/DDBJ whole genome shotgun (WGS) entry which is preliminary data.</text>
</comment>
<accession>A0A9D9GT72</accession>
<evidence type="ECO:0000313" key="7">
    <source>
        <dbReference type="EMBL" id="MBO8416243.1"/>
    </source>
</evidence>
<dbReference type="SMART" id="SM00091">
    <property type="entry name" value="PAS"/>
    <property type="match status" value="1"/>
</dbReference>
<dbReference type="PANTHER" id="PTHR32089">
    <property type="entry name" value="METHYL-ACCEPTING CHEMOTAXIS PROTEIN MCPB"/>
    <property type="match status" value="1"/>
</dbReference>
<dbReference type="CDD" id="cd00130">
    <property type="entry name" value="PAS"/>
    <property type="match status" value="1"/>
</dbReference>
<feature type="domain" description="PAS" evidence="6">
    <location>
        <begin position="24"/>
        <end position="63"/>
    </location>
</feature>
<evidence type="ECO:0000259" key="6">
    <source>
        <dbReference type="PROSITE" id="PS50112"/>
    </source>
</evidence>
<dbReference type="InterPro" id="IPR000014">
    <property type="entry name" value="PAS"/>
</dbReference>
<dbReference type="InterPro" id="IPR035965">
    <property type="entry name" value="PAS-like_dom_sf"/>
</dbReference>
<keyword evidence="4" id="KW-0812">Transmembrane</keyword>
<name>A0A9D9GT72_9GAMM</name>
<evidence type="ECO:0000313" key="8">
    <source>
        <dbReference type="Proteomes" id="UP000823631"/>
    </source>
</evidence>
<reference evidence="7" key="1">
    <citation type="submission" date="2020-10" db="EMBL/GenBank/DDBJ databases">
        <authorList>
            <person name="Gilroy R."/>
        </authorList>
    </citation>
    <scope>NUCLEOTIDE SEQUENCE</scope>
    <source>
        <strain evidence="7">17213</strain>
    </source>
</reference>
<dbReference type="Proteomes" id="UP000823631">
    <property type="component" value="Unassembled WGS sequence"/>
</dbReference>
<dbReference type="Gene3D" id="1.10.287.950">
    <property type="entry name" value="Methyl-accepting chemotaxis protein"/>
    <property type="match status" value="1"/>
</dbReference>
<organism evidence="7 8">
    <name type="scientific">Candidatus Avisuccinivibrio stercorigallinarum</name>
    <dbReference type="NCBI Taxonomy" id="2840704"/>
    <lineage>
        <taxon>Bacteria</taxon>
        <taxon>Pseudomonadati</taxon>
        <taxon>Pseudomonadota</taxon>
        <taxon>Gammaproteobacteria</taxon>
        <taxon>Aeromonadales</taxon>
        <taxon>Succinivibrionaceae</taxon>
        <taxon>Succinivibrionaceae incertae sedis</taxon>
        <taxon>Candidatus Avisuccinivibrio</taxon>
    </lineage>
</organism>
<evidence type="ECO:0000256" key="1">
    <source>
        <dbReference type="ARBA" id="ARBA00004370"/>
    </source>
</evidence>
<dbReference type="Gene3D" id="3.30.450.20">
    <property type="entry name" value="PAS domain"/>
    <property type="match status" value="1"/>
</dbReference>
<sequence>MRVNLPVIDQETKFPENEPNAKIISVTDVQGNITYVNDTFCKVSGFSREELVGQPQNIVRHPDMPPAVFAHMWAQLKAGKTFHGIVKNRCKDGSYYFVDAYIFPIFKHGEIVGYESVRSRADPEDIRRALKIYKRLGKGKGYKRLSFDFISAFFILVILAAFAADLYAPSTLNTVVMFIAMLAFTLFLCVRAGTFHRKLRELLHQSDDDIAVGSFASQPGQMGQLYYAVKASNQYFEALLTRVQEMAGRVKELAQVNLQNSRYNAQQKEAQLTEAQSLGKEMNSISSTINEMMSNVRAQVQQTAQHARDTEHSVENGKVTTDNALQAILNLQQSVEEIAAAISNLAERVDDIAKAADLIEEIADQTNLLALNASIEAARAGEHGRGFAVVADEVRALAQRTRKSTHEIHDLISTFKDTAKQTSDAALKGQDAASDGAAQVEQSAQMLTSVVGSMHEITELTDNMQVSINESADTAHEIKDRVQSMVQISDENREVSIKSFEGISNLNDIADELSAMAARFAENGMRH</sequence>
<dbReference type="PROSITE" id="PS50111">
    <property type="entry name" value="CHEMOTAXIS_TRANSDUC_2"/>
    <property type="match status" value="1"/>
</dbReference>
<dbReference type="AlphaFoldDB" id="A0A9D9GT72"/>
<dbReference type="GO" id="GO:0016020">
    <property type="term" value="C:membrane"/>
    <property type="evidence" value="ECO:0007669"/>
    <property type="project" value="UniProtKB-SubCell"/>
</dbReference>